<evidence type="ECO:0000313" key="3">
    <source>
        <dbReference type="EMBL" id="OGF10371.1"/>
    </source>
</evidence>
<dbReference type="Pfam" id="PF07676">
    <property type="entry name" value="PD40"/>
    <property type="match status" value="4"/>
</dbReference>
<accession>A0A1F5R8J9</accession>
<organism evidence="3 4">
    <name type="scientific">Candidatus Edwardsbacteria bacterium GWF2_54_11</name>
    <dbReference type="NCBI Taxonomy" id="1817851"/>
    <lineage>
        <taxon>Bacteria</taxon>
        <taxon>Candidatus Edwardsiibacteriota</taxon>
    </lineage>
</organism>
<feature type="transmembrane region" description="Helical" evidence="2">
    <location>
        <begin position="12"/>
        <end position="31"/>
    </location>
</feature>
<dbReference type="PROSITE" id="PS51257">
    <property type="entry name" value="PROKAR_LIPOPROTEIN"/>
    <property type="match status" value="1"/>
</dbReference>
<comment type="similarity">
    <text evidence="1">Belongs to the TolB family.</text>
</comment>
<proteinExistence type="inferred from homology"/>
<dbReference type="Gene3D" id="2.120.10.30">
    <property type="entry name" value="TolB, C-terminal domain"/>
    <property type="match status" value="1"/>
</dbReference>
<dbReference type="InterPro" id="IPR011042">
    <property type="entry name" value="6-blade_b-propeller_TolB-like"/>
</dbReference>
<evidence type="ECO:0000256" key="2">
    <source>
        <dbReference type="SAM" id="Phobius"/>
    </source>
</evidence>
<gene>
    <name evidence="3" type="ORF">A2024_02480</name>
</gene>
<keyword evidence="2" id="KW-0812">Transmembrane</keyword>
<dbReference type="AlphaFoldDB" id="A0A1F5R8J9"/>
<protein>
    <recommendedName>
        <fullName evidence="5">DUF5050 domain-containing protein</fullName>
    </recommendedName>
</protein>
<dbReference type="Proteomes" id="UP000177230">
    <property type="component" value="Unassembled WGS sequence"/>
</dbReference>
<evidence type="ECO:0008006" key="5">
    <source>
        <dbReference type="Google" id="ProtNLM"/>
    </source>
</evidence>
<sequence length="356" mass="39770">MDKGKNMKRIKFGFVVILLIMISTGCGSFMVDPTPKKPLIPLDELKGKIVFSSDREEGYATKERIYMVDANGIGLKALSASHLTMDSGEAKVIRDMYPCWTPDGKKIIYLQETYIKPSQYKQSYWMMNIDGDDRKCLVNYYCDTIYSLGDMSLSPDGSTIVARLLSMRGPRPLLLIKDIYAETRYETIALGEYFGKPRWASDGKKVVFFGFSGRGIQANHDIFTIDNDGTNLQKLTSHPARDADPAFSPDGKQIAFISGRSGGDHVFIMDADGGNVRQVTSGRFHCNSPVWSPDGKLIAYCRSAISPAQGHEIWVTTVDGTMERSITTTVQVSDIRDGKKQGKYKKWSDDGSLDWR</sequence>
<name>A0A1F5R8J9_9BACT</name>
<dbReference type="SUPFAM" id="SSF82171">
    <property type="entry name" value="DPP6 N-terminal domain-like"/>
    <property type="match status" value="1"/>
</dbReference>
<reference evidence="3 4" key="1">
    <citation type="journal article" date="2016" name="Nat. Commun.">
        <title>Thousands of microbial genomes shed light on interconnected biogeochemical processes in an aquifer system.</title>
        <authorList>
            <person name="Anantharaman K."/>
            <person name="Brown C.T."/>
            <person name="Hug L.A."/>
            <person name="Sharon I."/>
            <person name="Castelle C.J."/>
            <person name="Probst A.J."/>
            <person name="Thomas B.C."/>
            <person name="Singh A."/>
            <person name="Wilkins M.J."/>
            <person name="Karaoz U."/>
            <person name="Brodie E.L."/>
            <person name="Williams K.H."/>
            <person name="Hubbard S.S."/>
            <person name="Banfield J.F."/>
        </authorList>
    </citation>
    <scope>NUCLEOTIDE SEQUENCE [LARGE SCALE GENOMIC DNA]</scope>
</reference>
<keyword evidence="2" id="KW-1133">Transmembrane helix</keyword>
<dbReference type="PANTHER" id="PTHR36842:SF1">
    <property type="entry name" value="PROTEIN TOLB"/>
    <property type="match status" value="1"/>
</dbReference>
<keyword evidence="2" id="KW-0472">Membrane</keyword>
<comment type="caution">
    <text evidence="3">The sequence shown here is derived from an EMBL/GenBank/DDBJ whole genome shotgun (WGS) entry which is preliminary data.</text>
</comment>
<dbReference type="InterPro" id="IPR011659">
    <property type="entry name" value="WD40"/>
</dbReference>
<dbReference type="EMBL" id="MFFM01000039">
    <property type="protein sequence ID" value="OGF10371.1"/>
    <property type="molecule type" value="Genomic_DNA"/>
</dbReference>
<dbReference type="PANTHER" id="PTHR36842">
    <property type="entry name" value="PROTEIN TOLB HOMOLOG"/>
    <property type="match status" value="1"/>
</dbReference>
<evidence type="ECO:0000256" key="1">
    <source>
        <dbReference type="ARBA" id="ARBA00009820"/>
    </source>
</evidence>
<evidence type="ECO:0000313" key="4">
    <source>
        <dbReference type="Proteomes" id="UP000177230"/>
    </source>
</evidence>